<name>A2SGV4_METPP</name>
<reference evidence="1 2" key="1">
    <citation type="journal article" date="2007" name="J. Bacteriol.">
        <title>Whole-genome analysis of the methyl tert-butyl ether-degrading beta-proteobacterium Methylibium petroleiphilum PM1.</title>
        <authorList>
            <person name="Kane S.R."/>
            <person name="Chakicherla A.Y."/>
            <person name="Chain P.S.G."/>
            <person name="Schmidt R."/>
            <person name="Shin M.W."/>
            <person name="Legler T.C."/>
            <person name="Scow K.M."/>
            <person name="Larimer F.W."/>
            <person name="Lucas S.M."/>
            <person name="Richardson P.M."/>
            <person name="Hristova K.R."/>
        </authorList>
    </citation>
    <scope>NUCLEOTIDE SEQUENCE [LARGE SCALE GENOMIC DNA]</scope>
    <source>
        <strain evidence="2">ATCC BAA-1232 / LMG 22953 / PM1</strain>
    </source>
</reference>
<dbReference type="RefSeq" id="WP_011829430.1">
    <property type="nucleotide sequence ID" value="NC_008825.1"/>
</dbReference>
<dbReference type="HOGENOM" id="CLU_2233376_0_0_4"/>
<gene>
    <name evidence="1" type="ordered locus">Mpe_A1835</name>
</gene>
<sequence length="105" mass="11596">MSGFDLSTLQHAELVALRARLDALMAATAPRLPIIIGDRVCFTWSDSTFYGTVEGFADDHQHRPSAWLRLAGHAWVHREPLANLRRVCGECSGCKALAHRPGCLQ</sequence>
<dbReference type="Proteomes" id="UP000000366">
    <property type="component" value="Chromosome"/>
</dbReference>
<dbReference type="AlphaFoldDB" id="A2SGV4"/>
<organism evidence="1 2">
    <name type="scientific">Methylibium petroleiphilum (strain ATCC BAA-1232 / LMG 22953 / PM1)</name>
    <dbReference type="NCBI Taxonomy" id="420662"/>
    <lineage>
        <taxon>Bacteria</taxon>
        <taxon>Pseudomonadati</taxon>
        <taxon>Pseudomonadota</taxon>
        <taxon>Betaproteobacteria</taxon>
        <taxon>Burkholderiales</taxon>
        <taxon>Sphaerotilaceae</taxon>
        <taxon>Methylibium</taxon>
    </lineage>
</organism>
<proteinExistence type="predicted"/>
<dbReference type="KEGG" id="mpt:Mpe_A1835"/>
<dbReference type="EMBL" id="CP000555">
    <property type="protein sequence ID" value="ABM94793.1"/>
    <property type="molecule type" value="Genomic_DNA"/>
</dbReference>
<protein>
    <submittedName>
        <fullName evidence="1">Uncharacterized protein</fullName>
    </submittedName>
</protein>
<keyword evidence="2" id="KW-1185">Reference proteome</keyword>
<evidence type="ECO:0000313" key="2">
    <source>
        <dbReference type="Proteomes" id="UP000000366"/>
    </source>
</evidence>
<evidence type="ECO:0000313" key="1">
    <source>
        <dbReference type="EMBL" id="ABM94793.1"/>
    </source>
</evidence>
<accession>A2SGV4</accession>
<dbReference type="STRING" id="420662.Mpe_A1835"/>